<dbReference type="CDD" id="cd06753">
    <property type="entry name" value="PDZ_PDLIM-like"/>
    <property type="match status" value="1"/>
</dbReference>
<comment type="caution">
    <text evidence="6">The sequence shown here is derived from an EMBL/GenBank/DDBJ whole genome shotgun (WGS) entry which is preliminary data.</text>
</comment>
<dbReference type="GO" id="GO:0031941">
    <property type="term" value="C:filamentous actin"/>
    <property type="evidence" value="ECO:0007669"/>
    <property type="project" value="TreeGrafter"/>
</dbReference>
<gene>
    <name evidence="6" type="ORF">F7725_005788</name>
</gene>
<dbReference type="GO" id="GO:0030018">
    <property type="term" value="C:Z disc"/>
    <property type="evidence" value="ECO:0007669"/>
    <property type="project" value="TreeGrafter"/>
</dbReference>
<evidence type="ECO:0000256" key="3">
    <source>
        <dbReference type="ARBA" id="ARBA00023038"/>
    </source>
</evidence>
<keyword evidence="3" id="KW-0479">Metal-binding</keyword>
<dbReference type="PANTHER" id="PTHR24214:SF7">
    <property type="entry name" value="PDZ AND LIM DOMAIN PROTEIN 3"/>
    <property type="match status" value="1"/>
</dbReference>
<evidence type="ECO:0000256" key="4">
    <source>
        <dbReference type="SAM" id="MobiDB-lite"/>
    </source>
</evidence>
<dbReference type="PROSITE" id="PS50106">
    <property type="entry name" value="PDZ"/>
    <property type="match status" value="1"/>
</dbReference>
<dbReference type="SUPFAM" id="SSF50156">
    <property type="entry name" value="PDZ domain-like"/>
    <property type="match status" value="1"/>
</dbReference>
<keyword evidence="3" id="KW-0440">LIM domain</keyword>
<dbReference type="InterPro" id="IPR036034">
    <property type="entry name" value="PDZ_sf"/>
</dbReference>
<feature type="domain" description="PDZ" evidence="5">
    <location>
        <begin position="18"/>
        <end position="96"/>
    </location>
</feature>
<dbReference type="EMBL" id="JAAKFY010000009">
    <property type="protein sequence ID" value="KAF3852433.1"/>
    <property type="molecule type" value="Genomic_DNA"/>
</dbReference>
<dbReference type="InterPro" id="IPR001478">
    <property type="entry name" value="PDZ"/>
</dbReference>
<dbReference type="OrthoDB" id="1293114at2759"/>
<dbReference type="GO" id="GO:0005912">
    <property type="term" value="C:adherens junction"/>
    <property type="evidence" value="ECO:0007669"/>
    <property type="project" value="TreeGrafter"/>
</dbReference>
<name>A0A7J5YTH1_DISMA</name>
<evidence type="ECO:0000313" key="7">
    <source>
        <dbReference type="Proteomes" id="UP000518266"/>
    </source>
</evidence>
<dbReference type="GO" id="GO:0061061">
    <property type="term" value="P:muscle structure development"/>
    <property type="evidence" value="ECO:0007669"/>
    <property type="project" value="TreeGrafter"/>
</dbReference>
<feature type="region of interest" description="Disordered" evidence="4">
    <location>
        <begin position="1"/>
        <end position="29"/>
    </location>
</feature>
<dbReference type="GO" id="GO:0007507">
    <property type="term" value="P:heart development"/>
    <property type="evidence" value="ECO:0007669"/>
    <property type="project" value="TreeGrafter"/>
</dbReference>
<proteinExistence type="predicted"/>
<evidence type="ECO:0000256" key="2">
    <source>
        <dbReference type="ARBA" id="ARBA00022490"/>
    </source>
</evidence>
<dbReference type="SMART" id="SM00228">
    <property type="entry name" value="PDZ"/>
    <property type="match status" value="1"/>
</dbReference>
<evidence type="ECO:0000259" key="5">
    <source>
        <dbReference type="PROSITE" id="PS50106"/>
    </source>
</evidence>
<dbReference type="FunFam" id="2.30.42.10:FF:000055">
    <property type="entry name" value="PDZ and LIM domain protein 3"/>
    <property type="match status" value="1"/>
</dbReference>
<dbReference type="Gene3D" id="2.30.42.10">
    <property type="match status" value="1"/>
</dbReference>
<accession>A0A7J5YTH1</accession>
<sequence>MLLSNSGETLKGHATQCRAGRSSPLGFRLTGGKDFNQPLTISRITPGSKAATANLCAGDVISAIEGVPAADMLHCEAQNKIKESSHQLSLTVERNESRLWSPRVVEDGQAHPYKMNLEAEKQEFKPIGVAHNRKAQPFVAAANIDDTHQVVSSAYNTPSASTPQATSRMPWRVRSVAWLYQSLQARTLTSIEDSDVYQMLQKDQEEPQEPRQSGSFKALQDFIDSDGTRPIVTRTVKAPSTKPTPPTGNLQKLPVCDKCGNGIRDGGEGTGQISSPWLLCGSDCDVNLKQKGYFFVEEELYCETHARSRMRPPEGHDLITTFPSA</sequence>
<dbReference type="SUPFAM" id="SSF57716">
    <property type="entry name" value="Glucocorticoid receptor-like (DNA-binding domain)"/>
    <property type="match status" value="1"/>
</dbReference>
<dbReference type="Pfam" id="PF15936">
    <property type="entry name" value="DUF4749"/>
    <property type="match status" value="1"/>
</dbReference>
<dbReference type="InterPro" id="IPR050604">
    <property type="entry name" value="PDZ-LIM_domain"/>
</dbReference>
<dbReference type="GO" id="GO:0030036">
    <property type="term" value="P:actin cytoskeleton organization"/>
    <property type="evidence" value="ECO:0007669"/>
    <property type="project" value="TreeGrafter"/>
</dbReference>
<keyword evidence="2" id="KW-0963">Cytoplasm</keyword>
<evidence type="ECO:0000313" key="6">
    <source>
        <dbReference type="EMBL" id="KAF3852433.1"/>
    </source>
</evidence>
<dbReference type="PANTHER" id="PTHR24214">
    <property type="entry name" value="PDZ AND LIM DOMAIN PROTEIN ZASP"/>
    <property type="match status" value="1"/>
</dbReference>
<dbReference type="GO" id="GO:0003779">
    <property type="term" value="F:actin binding"/>
    <property type="evidence" value="ECO:0007669"/>
    <property type="project" value="TreeGrafter"/>
</dbReference>
<evidence type="ECO:0000256" key="1">
    <source>
        <dbReference type="ARBA" id="ARBA00004496"/>
    </source>
</evidence>
<dbReference type="Proteomes" id="UP000518266">
    <property type="component" value="Unassembled WGS sequence"/>
</dbReference>
<organism evidence="6 7">
    <name type="scientific">Dissostichus mawsoni</name>
    <name type="common">Antarctic cod</name>
    <dbReference type="NCBI Taxonomy" id="36200"/>
    <lineage>
        <taxon>Eukaryota</taxon>
        <taxon>Metazoa</taxon>
        <taxon>Chordata</taxon>
        <taxon>Craniata</taxon>
        <taxon>Vertebrata</taxon>
        <taxon>Euteleostomi</taxon>
        <taxon>Actinopterygii</taxon>
        <taxon>Neopterygii</taxon>
        <taxon>Teleostei</taxon>
        <taxon>Neoteleostei</taxon>
        <taxon>Acanthomorphata</taxon>
        <taxon>Eupercaria</taxon>
        <taxon>Perciformes</taxon>
        <taxon>Notothenioidei</taxon>
        <taxon>Nototheniidae</taxon>
        <taxon>Dissostichus</taxon>
    </lineage>
</organism>
<dbReference type="Pfam" id="PF00595">
    <property type="entry name" value="PDZ"/>
    <property type="match status" value="1"/>
</dbReference>
<dbReference type="GO" id="GO:0051371">
    <property type="term" value="F:muscle alpha-actinin binding"/>
    <property type="evidence" value="ECO:0007669"/>
    <property type="project" value="TreeGrafter"/>
</dbReference>
<dbReference type="AlphaFoldDB" id="A0A7J5YTH1"/>
<reference evidence="6 7" key="1">
    <citation type="submission" date="2020-03" db="EMBL/GenBank/DDBJ databases">
        <title>Dissostichus mawsoni Genome sequencing and assembly.</title>
        <authorList>
            <person name="Park H."/>
        </authorList>
    </citation>
    <scope>NUCLEOTIDE SEQUENCE [LARGE SCALE GENOMIC DNA]</scope>
    <source>
        <strain evidence="6">DM0001</strain>
        <tissue evidence="6">Muscle</tissue>
    </source>
</reference>
<keyword evidence="3" id="KW-0862">Zinc</keyword>
<protein>
    <recommendedName>
        <fullName evidence="5">PDZ domain-containing protein</fullName>
    </recommendedName>
</protein>
<comment type="subcellular location">
    <subcellularLocation>
        <location evidence="1">Cytoplasm</location>
    </subcellularLocation>
</comment>
<keyword evidence="7" id="KW-1185">Reference proteome</keyword>
<dbReference type="InterPro" id="IPR031847">
    <property type="entry name" value="PDLI1-4/Zasp-like_mid"/>
</dbReference>
<dbReference type="GO" id="GO:0001725">
    <property type="term" value="C:stress fiber"/>
    <property type="evidence" value="ECO:0007669"/>
    <property type="project" value="TreeGrafter"/>
</dbReference>